<protein>
    <submittedName>
        <fullName evidence="12">Histone demethylase utx</fullName>
    </submittedName>
</protein>
<dbReference type="GO" id="GO:0044666">
    <property type="term" value="C:MLL3/4 complex"/>
    <property type="evidence" value="ECO:0007669"/>
    <property type="project" value="TreeGrafter"/>
</dbReference>
<feature type="domain" description="JmjC" evidence="11">
    <location>
        <begin position="217"/>
        <end position="381"/>
    </location>
</feature>
<keyword evidence="12" id="KW-0489">Methyltransferase</keyword>
<dbReference type="Pfam" id="PF21322">
    <property type="entry name" value="KDM6_C-hel"/>
    <property type="match status" value="2"/>
</dbReference>
<dbReference type="STRING" id="67767.A0A0J7L108"/>
<dbReference type="EMBL" id="LBMM01001515">
    <property type="protein sequence ID" value="KMQ96159.1"/>
    <property type="molecule type" value="Genomic_DNA"/>
</dbReference>
<keyword evidence="8" id="KW-0408">Iron</keyword>
<dbReference type="InterPro" id="IPR046941">
    <property type="entry name" value="KDM6_GATAL_sf"/>
</dbReference>
<evidence type="ECO:0000256" key="2">
    <source>
        <dbReference type="ARBA" id="ARBA00004123"/>
    </source>
</evidence>
<dbReference type="Proteomes" id="UP000036403">
    <property type="component" value="Unassembled WGS sequence"/>
</dbReference>
<dbReference type="Gene3D" id="1.20.58.1370">
    <property type="match status" value="2"/>
</dbReference>
<gene>
    <name evidence="12" type="ORF">RF55_3570</name>
</gene>
<evidence type="ECO:0000313" key="13">
    <source>
        <dbReference type="Proteomes" id="UP000036403"/>
    </source>
</evidence>
<keyword evidence="12" id="KW-0808">Transferase</keyword>
<proteinExistence type="inferred from homology"/>
<feature type="domain" description="JmjC" evidence="11">
    <location>
        <begin position="624"/>
        <end position="788"/>
    </location>
</feature>
<evidence type="ECO:0000313" key="12">
    <source>
        <dbReference type="EMBL" id="KMQ96159.1"/>
    </source>
</evidence>
<dbReference type="GO" id="GO:0071558">
    <property type="term" value="F:histone H3K27me2/H3K27me3 demethylase activity"/>
    <property type="evidence" value="ECO:0007669"/>
    <property type="project" value="TreeGrafter"/>
</dbReference>
<dbReference type="InterPro" id="IPR003347">
    <property type="entry name" value="JmjC_dom"/>
</dbReference>
<comment type="cofactor">
    <cofactor evidence="1">
        <name>Fe(2+)</name>
        <dbReference type="ChEBI" id="CHEBI:29033"/>
    </cofactor>
</comment>
<dbReference type="GO" id="GO:0031490">
    <property type="term" value="F:chromatin DNA binding"/>
    <property type="evidence" value="ECO:0007669"/>
    <property type="project" value="TreeGrafter"/>
</dbReference>
<name>A0A0J7L108_LASNI</name>
<comment type="subcellular location">
    <subcellularLocation>
        <location evidence="2">Nucleus</location>
    </subcellularLocation>
</comment>
<dbReference type="Gene3D" id="2.60.120.650">
    <property type="entry name" value="Cupin"/>
    <property type="match status" value="2"/>
</dbReference>
<reference evidence="12 13" key="1">
    <citation type="submission" date="2015-04" db="EMBL/GenBank/DDBJ databases">
        <title>Lasius niger genome sequencing.</title>
        <authorList>
            <person name="Konorov E.A."/>
            <person name="Nikitin M.A."/>
            <person name="Kirill M.V."/>
            <person name="Chang P."/>
        </authorList>
    </citation>
    <scope>NUCLEOTIDE SEQUENCE [LARGE SCALE GENOMIC DNA]</scope>
    <source>
        <tissue evidence="12">Whole</tissue>
    </source>
</reference>
<dbReference type="AlphaFoldDB" id="A0A0J7L108"/>
<comment type="similarity">
    <text evidence="10">Belongs to the UTX family.</text>
</comment>
<dbReference type="Gene3D" id="2.10.110.20">
    <property type="match status" value="1"/>
</dbReference>
<evidence type="ECO:0000256" key="1">
    <source>
        <dbReference type="ARBA" id="ARBA00001954"/>
    </source>
</evidence>
<evidence type="ECO:0000256" key="7">
    <source>
        <dbReference type="ARBA" id="ARBA00023002"/>
    </source>
</evidence>
<organism evidence="12 13">
    <name type="scientific">Lasius niger</name>
    <name type="common">Black garden ant</name>
    <dbReference type="NCBI Taxonomy" id="67767"/>
    <lineage>
        <taxon>Eukaryota</taxon>
        <taxon>Metazoa</taxon>
        <taxon>Ecdysozoa</taxon>
        <taxon>Arthropoda</taxon>
        <taxon>Hexapoda</taxon>
        <taxon>Insecta</taxon>
        <taxon>Pterygota</taxon>
        <taxon>Neoptera</taxon>
        <taxon>Endopterygota</taxon>
        <taxon>Hymenoptera</taxon>
        <taxon>Apocrita</taxon>
        <taxon>Aculeata</taxon>
        <taxon>Formicoidea</taxon>
        <taxon>Formicidae</taxon>
        <taxon>Formicinae</taxon>
        <taxon>Lasius</taxon>
        <taxon>Lasius</taxon>
    </lineage>
</organism>
<keyword evidence="4" id="KW-0862">Zinc</keyword>
<evidence type="ECO:0000256" key="10">
    <source>
        <dbReference type="ARBA" id="ARBA00034483"/>
    </source>
</evidence>
<dbReference type="GO" id="GO:0010468">
    <property type="term" value="P:regulation of gene expression"/>
    <property type="evidence" value="ECO:0007669"/>
    <property type="project" value="TreeGrafter"/>
</dbReference>
<dbReference type="OrthoDB" id="418911at2759"/>
<keyword evidence="5" id="KW-0156">Chromatin regulator</keyword>
<dbReference type="PANTHER" id="PTHR14017">
    <property type="entry name" value="LYSINE-SPECIFIC DEMETHYLASE"/>
    <property type="match status" value="1"/>
</dbReference>
<evidence type="ECO:0000256" key="9">
    <source>
        <dbReference type="ARBA" id="ARBA00023242"/>
    </source>
</evidence>
<keyword evidence="6" id="KW-0223">Dioxygenase</keyword>
<keyword evidence="3" id="KW-0479">Metal-binding</keyword>
<keyword evidence="9" id="KW-0539">Nucleus</keyword>
<dbReference type="InterPro" id="IPR051630">
    <property type="entry name" value="Corepressor-Demethylase"/>
</dbReference>
<evidence type="ECO:0000256" key="5">
    <source>
        <dbReference type="ARBA" id="ARBA00022853"/>
    </source>
</evidence>
<dbReference type="SMART" id="SM00558">
    <property type="entry name" value="JmjC"/>
    <property type="match status" value="2"/>
</dbReference>
<dbReference type="InterPro" id="IPR048562">
    <property type="entry name" value="KDM6A_B-like_C-hel"/>
</dbReference>
<dbReference type="GO" id="GO:0000978">
    <property type="term" value="F:RNA polymerase II cis-regulatory region sequence-specific DNA binding"/>
    <property type="evidence" value="ECO:0007669"/>
    <property type="project" value="TreeGrafter"/>
</dbReference>
<sequence length="930" mass="109018">MENIDWLRLPEQELSIEADARTIIKACIGKGLNSVPKCSLLNVCQRAPPKPPSERLTKIELSPSTPTIRLNDKNDAFAPWVREYCLKQPIVVISGLVSTFNFNVALFSTKTIVEVSPNDKIEVRMQMQQTREENWDQTYSQKIWDYYSHRKRSTILEYANYQATKFQKSMRQEIQNNETTSDRSNLDSNRIDQKMIKRKKQKLLRFGTNVDLSNKRKWKPQLEELKKLPPLFQVESNDNMLNYVDYKILGMNTVQLYMKIPGCRTPGHQENNNFCSVNINIGPGDCEWFAVPQEYWGALCSLCERNGVDYLHGSWWPPNLDELYKENIPVYRFHQKPGQLVWVNVGCVHWVQAIGYCNNIAWNVGPITARQYQFAIERYEWNKLRAFQSIVPMVHLSWNLARNVKVSDAQLYKQEPEEELIIEPDAKTMIEACKGKGLNSVPKCSLVSVSPQVPPYPPNRQLVKEQLSPSIPIIQLDKKLEGFEPWVEEFCRKYPIVMIRNLCSLVGFKLSLFWAESIAKKHPKDKMEIRTQMQQISNENWDETYSKNIWNCYSQRNYTTIGSYKKYYNERFNKTLNEAKKYATENQIDLKDENLFYIMHNIIERPRRGKIDFGTNVDLSCPKKWKLELQEIKKLPPYLQVNSDNNMLSDVGHKILGMNTVQLYIQVPGCRITGHQENNNFCSVNINIGAGSCEWFAVSQEYWGALSSLCERNNVDFLHGSWWPPTLDELYRENIPVYRFIQYRGDVVWVNAGCIYWVQAIGYCSTIAWNVGPFFGKQYKLAIERYEWNKLHSFQSIVPMVHLSWNLARNAKISDLQLYRLIKNCTLQSLRECYLILEFVKNKGVKMESYERSQKKTMHYCYKCRRSPLLEGFNCTEKYDMQDLMNIYDSFTLDLSRSAFPEKHPLATIYPHLWALYQSVRYNVEEIYKI</sequence>
<dbReference type="GO" id="GO:0008168">
    <property type="term" value="F:methyltransferase activity"/>
    <property type="evidence" value="ECO:0007669"/>
    <property type="project" value="UniProtKB-KW"/>
</dbReference>
<evidence type="ECO:0000259" key="11">
    <source>
        <dbReference type="PROSITE" id="PS51184"/>
    </source>
</evidence>
<dbReference type="GO" id="GO:0046872">
    <property type="term" value="F:metal ion binding"/>
    <property type="evidence" value="ECO:0007669"/>
    <property type="project" value="UniProtKB-KW"/>
</dbReference>
<dbReference type="PaxDb" id="67767-A0A0J7L108"/>
<keyword evidence="7" id="KW-0560">Oxidoreductase</keyword>
<evidence type="ECO:0000256" key="3">
    <source>
        <dbReference type="ARBA" id="ARBA00022723"/>
    </source>
</evidence>
<dbReference type="PROSITE" id="PS51184">
    <property type="entry name" value="JMJC"/>
    <property type="match status" value="2"/>
</dbReference>
<accession>A0A0J7L108</accession>
<evidence type="ECO:0000256" key="6">
    <source>
        <dbReference type="ARBA" id="ARBA00022964"/>
    </source>
</evidence>
<dbReference type="Pfam" id="PF02373">
    <property type="entry name" value="JmjC"/>
    <property type="match status" value="2"/>
</dbReference>
<dbReference type="PANTHER" id="PTHR14017:SF1">
    <property type="entry name" value="LD02225P"/>
    <property type="match status" value="1"/>
</dbReference>
<evidence type="ECO:0000256" key="4">
    <source>
        <dbReference type="ARBA" id="ARBA00022833"/>
    </source>
</evidence>
<dbReference type="SUPFAM" id="SSF51197">
    <property type="entry name" value="Clavaminate synthase-like"/>
    <property type="match status" value="2"/>
</dbReference>
<dbReference type="FunFam" id="1.20.58.1370:FF:000001">
    <property type="entry name" value="lysine-specific demethylase 6A isoform X2"/>
    <property type="match status" value="1"/>
</dbReference>
<comment type="caution">
    <text evidence="12">The sequence shown here is derived from an EMBL/GenBank/DDBJ whole genome shotgun (WGS) entry which is preliminary data.</text>
</comment>
<keyword evidence="13" id="KW-1185">Reference proteome</keyword>
<evidence type="ECO:0000256" key="8">
    <source>
        <dbReference type="ARBA" id="ARBA00023004"/>
    </source>
</evidence>
<dbReference type="GO" id="GO:0032259">
    <property type="term" value="P:methylation"/>
    <property type="evidence" value="ECO:0007669"/>
    <property type="project" value="UniProtKB-KW"/>
</dbReference>